<name>D8QGL4_SCHCM</name>
<dbReference type="PANTHER" id="PTHR33096">
    <property type="entry name" value="CXC2 DOMAIN-CONTAINING PROTEIN"/>
    <property type="match status" value="1"/>
</dbReference>
<dbReference type="eggNOG" id="ENOG502SJXV">
    <property type="taxonomic scope" value="Eukaryota"/>
</dbReference>
<evidence type="ECO:0000256" key="2">
    <source>
        <dbReference type="SAM" id="MobiDB-lite"/>
    </source>
</evidence>
<evidence type="ECO:0000313" key="4">
    <source>
        <dbReference type="EMBL" id="EFI92511.1"/>
    </source>
</evidence>
<dbReference type="STRING" id="578458.D8QGL4"/>
<keyword evidence="1" id="KW-0175">Coiled coil</keyword>
<dbReference type="VEuPathDB" id="FungiDB:SCHCODRAFT_02516371"/>
<dbReference type="PANTHER" id="PTHR33096:SF1">
    <property type="entry name" value="CXC1-LIKE CYSTEINE CLUSTER ASSOCIATED WITH KDZ TRANSPOSASES DOMAIN-CONTAINING PROTEIN"/>
    <property type="match status" value="1"/>
</dbReference>
<accession>D8QGL4</accession>
<dbReference type="InterPro" id="IPR040521">
    <property type="entry name" value="KDZ"/>
</dbReference>
<feature type="region of interest" description="Disordered" evidence="2">
    <location>
        <begin position="445"/>
        <end position="609"/>
    </location>
</feature>
<evidence type="ECO:0000256" key="1">
    <source>
        <dbReference type="SAM" id="Coils"/>
    </source>
</evidence>
<dbReference type="InterPro" id="IPR041457">
    <property type="entry name" value="CxC2_KDZ-assoc"/>
</dbReference>
<feature type="domain" description="CxC2-like cysteine cluster KDZ transposase-associated" evidence="3">
    <location>
        <begin position="954"/>
        <end position="1062"/>
    </location>
</feature>
<dbReference type="EMBL" id="GL377312">
    <property type="protein sequence ID" value="EFI92511.1"/>
    <property type="molecule type" value="Genomic_DNA"/>
</dbReference>
<dbReference type="RefSeq" id="XP_003027414.1">
    <property type="nucleotide sequence ID" value="XM_003027368.1"/>
</dbReference>
<dbReference type="HOGENOM" id="CLU_236803_0_0_1"/>
<evidence type="ECO:0000259" key="3">
    <source>
        <dbReference type="Pfam" id="PF18803"/>
    </source>
</evidence>
<reference evidence="4 5" key="1">
    <citation type="journal article" date="2010" name="Nat. Biotechnol.">
        <title>Genome sequence of the model mushroom Schizophyllum commune.</title>
        <authorList>
            <person name="Ohm R.A."/>
            <person name="de Jong J.F."/>
            <person name="Lugones L.G."/>
            <person name="Aerts A."/>
            <person name="Kothe E."/>
            <person name="Stajich J.E."/>
            <person name="de Vries R.P."/>
            <person name="Record E."/>
            <person name="Levasseur A."/>
            <person name="Baker S.E."/>
            <person name="Bartholomew K.A."/>
            <person name="Coutinho P.M."/>
            <person name="Erdmann S."/>
            <person name="Fowler T.J."/>
            <person name="Gathman A.C."/>
            <person name="Lombard V."/>
            <person name="Henrissat B."/>
            <person name="Knabe N."/>
            <person name="Kuees U."/>
            <person name="Lilly W.W."/>
            <person name="Lindquist E."/>
            <person name="Lucas S."/>
            <person name="Magnuson J.K."/>
            <person name="Piumi F."/>
            <person name="Raudaskoski M."/>
            <person name="Salamov A."/>
            <person name="Schmutz J."/>
            <person name="Schwarze F.W.M.R."/>
            <person name="vanKuyk P.A."/>
            <person name="Horton J.S."/>
            <person name="Grigoriev I.V."/>
            <person name="Woesten H.A.B."/>
        </authorList>
    </citation>
    <scope>NUCLEOTIDE SEQUENCE [LARGE SCALE GENOMIC DNA]</scope>
    <source>
        <strain evidence="5">H4-8 / FGSC 9210</strain>
    </source>
</reference>
<feature type="coiled-coil region" evidence="1">
    <location>
        <begin position="1731"/>
        <end position="1758"/>
    </location>
</feature>
<feature type="compositionally biased region" description="Low complexity" evidence="2">
    <location>
        <begin position="446"/>
        <end position="461"/>
    </location>
</feature>
<evidence type="ECO:0000313" key="5">
    <source>
        <dbReference type="Proteomes" id="UP000007431"/>
    </source>
</evidence>
<proteinExistence type="predicted"/>
<dbReference type="KEGG" id="scm:SCHCO_02516371"/>
<dbReference type="InParanoid" id="D8QGL4"/>
<gene>
    <name evidence="4" type="ORF">SCHCODRAFT_237638</name>
</gene>
<feature type="compositionally biased region" description="Basic and acidic residues" evidence="2">
    <location>
        <begin position="473"/>
        <end position="485"/>
    </location>
</feature>
<dbReference type="Pfam" id="PF18803">
    <property type="entry name" value="CxC2"/>
    <property type="match status" value="1"/>
</dbReference>
<dbReference type="OrthoDB" id="2974258at2759"/>
<feature type="compositionally biased region" description="Low complexity" evidence="2">
    <location>
        <begin position="536"/>
        <end position="595"/>
    </location>
</feature>
<dbReference type="GeneID" id="9597110"/>
<sequence>MGSLALIYDVAADARVITTATDSQWISRGSATVDLERVDPGKRLSAAITRLSDVLTGWPNADLPWLGHGPRSLLEGIDDPLWCVVPEVPQDAVTISGDRHCATTEWKTRIDQLGTCATGACFEIIKSLPSVFVRRIGGRDVPYQPFEYDEDVTYATDFDTRAEALSFLTTVGDEVFANLAFLAWATSCIPRWEPLVLGSTAEFIKSLRLHDRAKRGYLFDPKIDWVNMNLRFLLKAHVPFHYLWSPEAAGIPRLKMLDPSFILFVRRSKRELGRCPSKEEVANQYPGGGALTSFDEHFQELDDQHPQPLAGALEPRTYQVQLFENWFPYELRGVDVLQQALSRCLSSLANFCVEKEHVPVCIYGWTGDSLYRATSTKERLEFFRLPLTLMECGEVDLRELKQLSCAPSSAEMRVPEEKDRLALREPQILVVERHWTDVTSSWFGLAPRTASPTRPTSPAPSRELKIRPRAPRKARERDESRRPSLAERLSSPTAGPPARRNPGSLLERIGPPVSSVADEPAEGGMDWEPTVSTPEPARNPAPSSSSAPARNLASARNLAPSGGRGARTSSSSSLSSRQRSASPPRGRPSGLPARLSDPDIISLPDPSSRAAVVTRANSRQWRASRQLVRSDLAALDSKMSPRPCVAAVKKLVDTIPWSREVARHGYIDVGSPADQVRLYAWGASESARDPVIDILGRVLCSGVEARLGLSTRLFNTEAVEASFQRQSGQSVGTLEYGLGGRDLTEAYMTQIEDLAKRAHAGCFAFLGGPAGYAVRRFVWHLVVKKIGQGPCEDTRVHQTGNRMYAGDGAIAYYDEASTPEIHAFNGRVRIPADGTRPEMIQYFFPTQDAYHERDGRGYGWAENIKNGRVSLKTEGDWKRVFKDRHRAAQTAGRDYEYRNRLRERDASRWASYLNDMHGLNMSSVRRVDTLLNTLEPRFFREWLVDRSYFRRTTLQDMGLRVQLMHPPGDHCIAPASADKDFTVIHHNGIHRVSVDFCHCGRGQGVHHRQQLMRNGWWPASVANPQTCATIDCLRQFHKINNLSKVAVYEYYRALQQLTDNTGANTVIIQDKRRVFMFIIRQFRHILLLKRAGRGHFADGVATTQDGQLALRCPACPQPGRNLPDDWQSAPAADKFLYRLFIAEDANFRLVNANASSFAKDPFLGDGWGYFVAHPDYMAYIKQYIHESDISTCSGFAAIFLANLKRVAGLRTTGVASICCSRHNLIRANGVGDLQKGERFANMTYVLAAAIKGAGVTDVLHTYDVACIFSANLWARNATLPPSMQITIAPSNFTSRVPKFHLPAHKPDCHARQALNFTDGAGLTHGETVEQNWSIMNKAAAQTKPMGPGTRQGTLEDMIGCLNKSCIDGLETVMPSRMRKAIKGYAIAQPEHEQLHAGLMSVSAETVEKWLADERVWQEDRSKPCPYEYNTHHKKLKEVELELEREENESTADGTAVVFECTPSSMVKLGLDIQGTQRLLSIDKVAQKNPTPAQEVDLLKRSRNLKKRIAAFRRKQHIYMPGLVSYLEGIGRVLADDGEDAESIRLFLPSDLPNIAVRAAVCAPGLARIEERLRDGEAHESLEEVRHALRARTVTNTFRNTQVRGQPMSTRARSTFDKISKRVHSAKIRYRDSRNALLRLRGHGDWESTLRYLDDGDVRALNERALTAEEKAEGERTHEMSAVDFSSEGGVYIAGTIARGETSRTLSWIWYSVPQNPSLRDPVQNEALRVEYLKSRARRDRHREEIRLLEEEMRRTLAAFTTDALEWEQRASRHTTVDDELAEGLVSYAMEQASIARSRAARYRLKWEAVRAQGQKALVHDFDGIHALPDADTIRELQELVETPTADEMDDDDTI</sequence>
<protein>
    <recommendedName>
        <fullName evidence="3">CxC2-like cysteine cluster KDZ transposase-associated domain-containing protein</fullName>
    </recommendedName>
</protein>
<keyword evidence="5" id="KW-1185">Reference proteome</keyword>
<organism evidence="5">
    <name type="scientific">Schizophyllum commune (strain H4-8 / FGSC 9210)</name>
    <name type="common">Split gill fungus</name>
    <dbReference type="NCBI Taxonomy" id="578458"/>
    <lineage>
        <taxon>Eukaryota</taxon>
        <taxon>Fungi</taxon>
        <taxon>Dikarya</taxon>
        <taxon>Basidiomycota</taxon>
        <taxon>Agaricomycotina</taxon>
        <taxon>Agaricomycetes</taxon>
        <taxon>Agaricomycetidae</taxon>
        <taxon>Agaricales</taxon>
        <taxon>Schizophyllaceae</taxon>
        <taxon>Schizophyllum</taxon>
    </lineage>
</organism>
<dbReference type="Proteomes" id="UP000007431">
    <property type="component" value="Unassembled WGS sequence"/>
</dbReference>
<dbReference type="Pfam" id="PF18758">
    <property type="entry name" value="KDZ"/>
    <property type="match status" value="1"/>
</dbReference>